<evidence type="ECO:0000256" key="2">
    <source>
        <dbReference type="ARBA" id="ARBA00022840"/>
    </source>
</evidence>
<keyword evidence="5" id="KW-0472">Membrane</keyword>
<dbReference type="GO" id="GO:0003677">
    <property type="term" value="F:DNA binding"/>
    <property type="evidence" value="ECO:0007669"/>
    <property type="project" value="InterPro"/>
</dbReference>
<dbReference type="SUPFAM" id="SSF52540">
    <property type="entry name" value="P-loop containing nucleoside triphosphate hydrolases"/>
    <property type="match status" value="2"/>
</dbReference>
<dbReference type="PANTHER" id="PTHR22683">
    <property type="entry name" value="SPORULATION PROTEIN RELATED"/>
    <property type="match status" value="1"/>
</dbReference>
<evidence type="ECO:0000313" key="8">
    <source>
        <dbReference type="Proteomes" id="UP000250245"/>
    </source>
</evidence>
<keyword evidence="2 3" id="KW-0067">ATP-binding</keyword>
<reference evidence="7 8" key="1">
    <citation type="submission" date="2018-06" db="EMBL/GenBank/DDBJ databases">
        <authorList>
            <consortium name="Pathogen Informatics"/>
            <person name="Doyle S."/>
        </authorList>
    </citation>
    <scope>NUCLEOTIDE SEQUENCE [LARGE SCALE GENOMIC DNA]</scope>
    <source>
        <strain evidence="7 8">NCTC11820</strain>
    </source>
</reference>
<dbReference type="CDD" id="cd01127">
    <property type="entry name" value="TrwB_TraG_TraD_VirD4"/>
    <property type="match status" value="1"/>
</dbReference>
<dbReference type="AlphaFoldDB" id="A0A2X3AN30"/>
<feature type="transmembrane region" description="Helical" evidence="5">
    <location>
        <begin position="150"/>
        <end position="170"/>
    </location>
</feature>
<dbReference type="Pfam" id="PF01580">
    <property type="entry name" value="FtsK_SpoIIIE"/>
    <property type="match status" value="1"/>
</dbReference>
<evidence type="ECO:0000256" key="4">
    <source>
        <dbReference type="SAM" id="MobiDB-lite"/>
    </source>
</evidence>
<dbReference type="GeneID" id="55564192"/>
<dbReference type="RefSeq" id="WP_041797831.1">
    <property type="nucleotide sequence ID" value="NZ_CP068112.1"/>
</dbReference>
<dbReference type="InterPro" id="IPR027417">
    <property type="entry name" value="P-loop_NTPase"/>
</dbReference>
<keyword evidence="5" id="KW-0812">Transmembrane</keyword>
<dbReference type="InterPro" id="IPR002543">
    <property type="entry name" value="FtsK_dom"/>
</dbReference>
<evidence type="ECO:0000313" key="7">
    <source>
        <dbReference type="EMBL" id="SQB64339.1"/>
    </source>
</evidence>
<dbReference type="EMBL" id="UASJ01000001">
    <property type="protein sequence ID" value="SQB64339.1"/>
    <property type="molecule type" value="Genomic_DNA"/>
</dbReference>
<dbReference type="PROSITE" id="PS50901">
    <property type="entry name" value="FTSK"/>
    <property type="match status" value="1"/>
</dbReference>
<evidence type="ECO:0000256" key="1">
    <source>
        <dbReference type="ARBA" id="ARBA00022741"/>
    </source>
</evidence>
<dbReference type="InterPro" id="IPR050206">
    <property type="entry name" value="FtsK/SpoIIIE/SftA"/>
</dbReference>
<sequence length="1091" mass="120116">MEHFLQPRAALASPLLWVVTKGPDTGQALPAIPGIFGRLSGLSDPQISRQNLHLETSKNSLRALPFPGSAPVYKVWKTRPWSHQIRRVCHLKPGTQLKLGTTTLRLSRRPSDLRLVPPPAPRQFAGRAALFMFLPLLLMLGLGAFLRWRLLVIVGIAGTIALVVFIRRALAVPTPDKLWLAAATPLAVPSQKVSEIRVFTGRKLHRRILQIQPGETLCFTGTQGADQARWVIAQAILFGQARLSANNPDPWRGLKPREESEKSALRTLTIRVFDPSETPHLERDEVGITICAEMPPPWAQRILATHPHRLAITATWFSSLMDALGENPQRLSLTAMPPTETLPDLVDVTQWRHTSPETIARNWQEPPPGLCAQLGVSTAERPWAVDLVKEGPHALVAGTTGAGKSELLTTWLLALALHYSPRDLRFILLDYKGGAAFAALGALPHTHGVLTDLTPQLTSRALASLEAFLKQRETVLSQVKARDLEHYHQLTGQRLPRVLIVVDEFRALATDHPETLENLIRLATHGRSLGLHLILATQKPGGVVNGQILANTNLRIALRVRSPQDSTEILSDTRAASLPHIPGRLYWEGLTSGVAQAAWCGKANWVRHCVEQVCQAWEKCHGNAPLPEIWCPDLPLVVPCPPQSFALLDFPHQARQTWRFPQSSLGIFGNPGSGRTTALTTLTTMWLCQSRSTIVITPDPSTFWNQWRGHSSDPSPGSFQRFLTVFAPQDLWKLEQFMSLAANRGLEGAAVAIDRADLLADELERLYPGQGVKRLETLLSETGSGSYALAFTAPLSAGHSGWGALAGEKFVLCPRDTVDLHSAGVESNGVHGRLRESLPAVITPGRGVWQIGNACVTAQIGISTCESLVEISDPESSASSPENTPNTPGNKEIVLVDLPKAFSHREMPHSALQVTLGWSSSRRDWLSLSAAQRHWVVDDLPELRPLVAQLKREYRRLGYQLIEAEDLAPEHINRNSFIIVSKSERNISKLNVLWETIESSLKFDLTFLELRSPGIMSENLALSLPNSANRKVTITQLGNTIEARHRVANYLNVEMDHVRKLQTIGGFPAFYRHGPEVGALATPDGSVTHIT</sequence>
<evidence type="ECO:0000256" key="3">
    <source>
        <dbReference type="PROSITE-ProRule" id="PRU00289"/>
    </source>
</evidence>
<keyword evidence="5" id="KW-1133">Transmembrane helix</keyword>
<accession>A0A2X3AN30</accession>
<feature type="region of interest" description="Disordered" evidence="4">
    <location>
        <begin position="872"/>
        <end position="891"/>
    </location>
</feature>
<dbReference type="PANTHER" id="PTHR22683:SF1">
    <property type="entry name" value="TYPE VII SECRETION SYSTEM PROTEIN ESSC"/>
    <property type="match status" value="1"/>
</dbReference>
<organism evidence="7 8">
    <name type="scientific">Mobiluncus curtisii</name>
    <dbReference type="NCBI Taxonomy" id="2051"/>
    <lineage>
        <taxon>Bacteria</taxon>
        <taxon>Bacillati</taxon>
        <taxon>Actinomycetota</taxon>
        <taxon>Actinomycetes</taxon>
        <taxon>Actinomycetales</taxon>
        <taxon>Actinomycetaceae</taxon>
        <taxon>Mobiluncus</taxon>
    </lineage>
</organism>
<gene>
    <name evidence="7" type="primary">essC</name>
    <name evidence="7" type="ORF">NCTC11820_00677</name>
</gene>
<feature type="domain" description="FtsK" evidence="6">
    <location>
        <begin position="380"/>
        <end position="567"/>
    </location>
</feature>
<feature type="transmembrane region" description="Helical" evidence="5">
    <location>
        <begin position="124"/>
        <end position="143"/>
    </location>
</feature>
<dbReference type="GO" id="GO:0005524">
    <property type="term" value="F:ATP binding"/>
    <property type="evidence" value="ECO:0007669"/>
    <property type="project" value="UniProtKB-UniRule"/>
</dbReference>
<evidence type="ECO:0000259" key="6">
    <source>
        <dbReference type="PROSITE" id="PS50901"/>
    </source>
</evidence>
<feature type="binding site" evidence="3">
    <location>
        <begin position="398"/>
        <end position="405"/>
    </location>
    <ligand>
        <name>ATP</name>
        <dbReference type="ChEBI" id="CHEBI:30616"/>
    </ligand>
</feature>
<proteinExistence type="predicted"/>
<dbReference type="Gene3D" id="3.40.50.300">
    <property type="entry name" value="P-loop containing nucleotide triphosphate hydrolases"/>
    <property type="match status" value="1"/>
</dbReference>
<keyword evidence="1 3" id="KW-0547">Nucleotide-binding</keyword>
<dbReference type="Proteomes" id="UP000250245">
    <property type="component" value="Unassembled WGS sequence"/>
</dbReference>
<feature type="compositionally biased region" description="Polar residues" evidence="4">
    <location>
        <begin position="874"/>
        <end position="889"/>
    </location>
</feature>
<evidence type="ECO:0000256" key="5">
    <source>
        <dbReference type="SAM" id="Phobius"/>
    </source>
</evidence>
<protein>
    <submittedName>
        <fullName evidence="7">DNA translocase FtsK</fullName>
    </submittedName>
</protein>
<name>A0A2X3AN30_9ACTO</name>